<organism evidence="2 3">
    <name type="scientific">Habropoda laboriosa</name>
    <dbReference type="NCBI Taxonomy" id="597456"/>
    <lineage>
        <taxon>Eukaryota</taxon>
        <taxon>Metazoa</taxon>
        <taxon>Ecdysozoa</taxon>
        <taxon>Arthropoda</taxon>
        <taxon>Hexapoda</taxon>
        <taxon>Insecta</taxon>
        <taxon>Pterygota</taxon>
        <taxon>Neoptera</taxon>
        <taxon>Endopterygota</taxon>
        <taxon>Hymenoptera</taxon>
        <taxon>Apocrita</taxon>
        <taxon>Aculeata</taxon>
        <taxon>Apoidea</taxon>
        <taxon>Anthophila</taxon>
        <taxon>Apidae</taxon>
        <taxon>Habropoda</taxon>
    </lineage>
</organism>
<feature type="signal peptide" evidence="1">
    <location>
        <begin position="1"/>
        <end position="19"/>
    </location>
</feature>
<evidence type="ECO:0000313" key="3">
    <source>
        <dbReference type="Proteomes" id="UP000053825"/>
    </source>
</evidence>
<dbReference type="STRING" id="597456.A0A0L7R741"/>
<feature type="chain" id="PRO_5005575109" evidence="1">
    <location>
        <begin position="20"/>
        <end position="66"/>
    </location>
</feature>
<dbReference type="EMBL" id="KQ414646">
    <property type="protein sequence ID" value="KOC66571.1"/>
    <property type="molecule type" value="Genomic_DNA"/>
</dbReference>
<dbReference type="OrthoDB" id="6377396at2759"/>
<evidence type="ECO:0000256" key="1">
    <source>
        <dbReference type="SAM" id="SignalP"/>
    </source>
</evidence>
<dbReference type="Proteomes" id="UP000053825">
    <property type="component" value="Unassembled WGS sequence"/>
</dbReference>
<keyword evidence="1" id="KW-0732">Signal</keyword>
<reference evidence="2 3" key="1">
    <citation type="submission" date="2015-07" db="EMBL/GenBank/DDBJ databases">
        <title>The genome of Habropoda laboriosa.</title>
        <authorList>
            <person name="Pan H."/>
            <person name="Kapheim K."/>
        </authorList>
    </citation>
    <scope>NUCLEOTIDE SEQUENCE [LARGE SCALE GENOMIC DNA]</scope>
    <source>
        <strain evidence="2">0110345459</strain>
    </source>
</reference>
<name>A0A0L7R741_9HYME</name>
<dbReference type="AlphaFoldDB" id="A0A0L7R741"/>
<gene>
    <name evidence="2" type="ORF">WH47_08964</name>
</gene>
<protein>
    <submittedName>
        <fullName evidence="2">Uncharacterized protein</fullName>
    </submittedName>
</protein>
<evidence type="ECO:0000313" key="2">
    <source>
        <dbReference type="EMBL" id="KOC66571.1"/>
    </source>
</evidence>
<keyword evidence="3" id="KW-1185">Reference proteome</keyword>
<proteinExistence type="predicted"/>
<sequence length="66" mass="7024">MAFCVFVSGGLSLASVVAGCKPTNPLNKPEFDDIGQRNVTAIVGQAAELNCYVKHPGDRVVSDLFR</sequence>
<accession>A0A0L7R741</accession>